<evidence type="ECO:0000313" key="2">
    <source>
        <dbReference type="Proteomes" id="UP001062443"/>
    </source>
</evidence>
<gene>
    <name evidence="1" type="ORF">AA106556_0050</name>
</gene>
<dbReference type="Pfam" id="PF01075">
    <property type="entry name" value="Glyco_transf_9"/>
    <property type="match status" value="1"/>
</dbReference>
<reference evidence="1" key="1">
    <citation type="submission" date="2013-04" db="EMBL/GenBank/DDBJ databases">
        <title>The genome sequencing project of 58 acetic acid bacteria.</title>
        <authorList>
            <person name="Okamoto-Kainuma A."/>
            <person name="Ishikawa M."/>
            <person name="Umino S."/>
            <person name="Koizumi Y."/>
            <person name="Shiwa Y."/>
            <person name="Yoshikawa H."/>
            <person name="Matsutani M."/>
            <person name="Matsushita K."/>
        </authorList>
    </citation>
    <scope>NUCLEOTIDE SEQUENCE</scope>
    <source>
        <strain evidence="1">NBRC 106556</strain>
    </source>
</reference>
<dbReference type="Gene3D" id="3.40.50.2000">
    <property type="entry name" value="Glycogen Phosphorylase B"/>
    <property type="match status" value="1"/>
</dbReference>
<dbReference type="InterPro" id="IPR002201">
    <property type="entry name" value="Glyco_trans_9"/>
</dbReference>
<accession>A0ABQ0QFW3</accession>
<comment type="caution">
    <text evidence="1">The sequence shown here is derived from an EMBL/GenBank/DDBJ whole genome shotgun (WGS) entry which is preliminary data.</text>
</comment>
<proteinExistence type="predicted"/>
<protein>
    <submittedName>
        <fullName evidence="1">Uncharacterized protein</fullName>
    </submittedName>
</protein>
<dbReference type="Proteomes" id="UP001062443">
    <property type="component" value="Unassembled WGS sequence"/>
</dbReference>
<dbReference type="EMBL" id="BAQB01000001">
    <property type="protein sequence ID" value="GBR43320.1"/>
    <property type="molecule type" value="Genomic_DNA"/>
</dbReference>
<dbReference type="SUPFAM" id="SSF53756">
    <property type="entry name" value="UDP-Glycosyltransferase/glycogen phosphorylase"/>
    <property type="match status" value="1"/>
</dbReference>
<keyword evidence="2" id="KW-1185">Reference proteome</keyword>
<name>A0ABQ0QFW3_9PROT</name>
<evidence type="ECO:0000313" key="1">
    <source>
        <dbReference type="EMBL" id="GBR43320.1"/>
    </source>
</evidence>
<sequence length="71" mass="7654">MLHRAHYVIGNDTGPLHLAAAMDTHIITLFSQDSDPRLAAPLTITPGRTHIISAADLATIHPDRLEALLPP</sequence>
<organism evidence="1 2">
    <name type="scientific">Neokomagataea tanensis NBRC 106556</name>
    <dbReference type="NCBI Taxonomy" id="1223519"/>
    <lineage>
        <taxon>Bacteria</taxon>
        <taxon>Pseudomonadati</taxon>
        <taxon>Pseudomonadota</taxon>
        <taxon>Alphaproteobacteria</taxon>
        <taxon>Acetobacterales</taxon>
        <taxon>Acetobacteraceae</taxon>
        <taxon>Neokomagataea</taxon>
    </lineage>
</organism>